<dbReference type="Pfam" id="PF04542">
    <property type="entry name" value="Sigma70_r2"/>
    <property type="match status" value="1"/>
</dbReference>
<keyword evidence="2" id="KW-0805">Transcription regulation</keyword>
<feature type="region of interest" description="Disordered" evidence="6">
    <location>
        <begin position="168"/>
        <end position="212"/>
    </location>
</feature>
<keyword evidence="10" id="KW-1185">Reference proteome</keyword>
<evidence type="ECO:0000256" key="3">
    <source>
        <dbReference type="ARBA" id="ARBA00023082"/>
    </source>
</evidence>
<evidence type="ECO:0000256" key="4">
    <source>
        <dbReference type="ARBA" id="ARBA00023125"/>
    </source>
</evidence>
<dbReference type="PANTHER" id="PTHR43133:SF50">
    <property type="entry name" value="ECF RNA POLYMERASE SIGMA FACTOR SIGM"/>
    <property type="match status" value="1"/>
</dbReference>
<sequence length="212" mass="22657">MAEEAEPMDFGGFYTATVSRVVGYLYVVLGSVAEAEDAAQEAYTRAWLRWSKVRAYDDPEAWVRTVGFRVALNSWRKTKNRLVAHRASGQGAAYTHVPALSPDRLAVVEALRRIPAEQRRALVLHHMQGLTVTEIAHEIGAPEGTVKARLARGRKALAPYVSEFADEEAAPGAARSQAASAPRPAAASDPSSDPASTNQSAASAEKGMVSGA</sequence>
<keyword evidence="3" id="KW-0731">Sigma factor</keyword>
<dbReference type="InterPro" id="IPR007627">
    <property type="entry name" value="RNA_pol_sigma70_r2"/>
</dbReference>
<evidence type="ECO:0000256" key="6">
    <source>
        <dbReference type="SAM" id="MobiDB-lite"/>
    </source>
</evidence>
<dbReference type="Gene3D" id="1.10.1740.10">
    <property type="match status" value="1"/>
</dbReference>
<feature type="domain" description="RNA polymerase sigma-70 region 2" evidence="7">
    <location>
        <begin position="14"/>
        <end position="79"/>
    </location>
</feature>
<feature type="compositionally biased region" description="Low complexity" evidence="6">
    <location>
        <begin position="170"/>
        <end position="196"/>
    </location>
</feature>
<evidence type="ECO:0000256" key="2">
    <source>
        <dbReference type="ARBA" id="ARBA00023015"/>
    </source>
</evidence>
<dbReference type="InterPro" id="IPR039425">
    <property type="entry name" value="RNA_pol_sigma-70-like"/>
</dbReference>
<feature type="domain" description="RNA polymerase sigma factor 70 region 4 type 2" evidence="8">
    <location>
        <begin position="105"/>
        <end position="157"/>
    </location>
</feature>
<evidence type="ECO:0008006" key="11">
    <source>
        <dbReference type="Google" id="ProtNLM"/>
    </source>
</evidence>
<dbReference type="PANTHER" id="PTHR43133">
    <property type="entry name" value="RNA POLYMERASE ECF-TYPE SIGMA FACTO"/>
    <property type="match status" value="1"/>
</dbReference>
<dbReference type="InterPro" id="IPR013325">
    <property type="entry name" value="RNA_pol_sigma_r2"/>
</dbReference>
<comment type="caution">
    <text evidence="9">The sequence shown here is derived from an EMBL/GenBank/DDBJ whole genome shotgun (WGS) entry which is preliminary data.</text>
</comment>
<reference evidence="9 10" key="1">
    <citation type="journal article" date="2019" name="Int. J. Syst. Evol. Microbiol.">
        <title>The Global Catalogue of Microorganisms (GCM) 10K type strain sequencing project: providing services to taxonomists for standard genome sequencing and annotation.</title>
        <authorList>
            <consortium name="The Broad Institute Genomics Platform"/>
            <consortium name="The Broad Institute Genome Sequencing Center for Infectious Disease"/>
            <person name="Wu L."/>
            <person name="Ma J."/>
        </authorList>
    </citation>
    <scope>NUCLEOTIDE SEQUENCE [LARGE SCALE GENOMIC DNA]</scope>
    <source>
        <strain evidence="9 10">JCM 16013</strain>
    </source>
</reference>
<evidence type="ECO:0000256" key="5">
    <source>
        <dbReference type="ARBA" id="ARBA00023163"/>
    </source>
</evidence>
<dbReference type="Gene3D" id="1.10.10.10">
    <property type="entry name" value="Winged helix-like DNA-binding domain superfamily/Winged helix DNA-binding domain"/>
    <property type="match status" value="1"/>
</dbReference>
<dbReference type="SUPFAM" id="SSF88946">
    <property type="entry name" value="Sigma2 domain of RNA polymerase sigma factors"/>
    <property type="match status" value="1"/>
</dbReference>
<dbReference type="InterPro" id="IPR014284">
    <property type="entry name" value="RNA_pol_sigma-70_dom"/>
</dbReference>
<dbReference type="InterPro" id="IPR013324">
    <property type="entry name" value="RNA_pol_sigma_r3/r4-like"/>
</dbReference>
<dbReference type="Proteomes" id="UP001499854">
    <property type="component" value="Unassembled WGS sequence"/>
</dbReference>
<proteinExistence type="inferred from homology"/>
<evidence type="ECO:0000259" key="7">
    <source>
        <dbReference type="Pfam" id="PF04542"/>
    </source>
</evidence>
<accession>A0ABN2SLX4</accession>
<dbReference type="Pfam" id="PF08281">
    <property type="entry name" value="Sigma70_r4_2"/>
    <property type="match status" value="1"/>
</dbReference>
<organism evidence="9 10">
    <name type="scientific">Catenulispora subtropica</name>
    <dbReference type="NCBI Taxonomy" id="450798"/>
    <lineage>
        <taxon>Bacteria</taxon>
        <taxon>Bacillati</taxon>
        <taxon>Actinomycetota</taxon>
        <taxon>Actinomycetes</taxon>
        <taxon>Catenulisporales</taxon>
        <taxon>Catenulisporaceae</taxon>
        <taxon>Catenulispora</taxon>
    </lineage>
</organism>
<protein>
    <recommendedName>
        <fullName evidence="11">RNA polymerase, sigma-24 subunit, ECF subfamily</fullName>
    </recommendedName>
</protein>
<evidence type="ECO:0000313" key="9">
    <source>
        <dbReference type="EMBL" id="GAA1988826.1"/>
    </source>
</evidence>
<comment type="similarity">
    <text evidence="1">Belongs to the sigma-70 factor family. ECF subfamily.</text>
</comment>
<dbReference type="SUPFAM" id="SSF88659">
    <property type="entry name" value="Sigma3 and sigma4 domains of RNA polymerase sigma factors"/>
    <property type="match status" value="1"/>
</dbReference>
<dbReference type="CDD" id="cd06171">
    <property type="entry name" value="Sigma70_r4"/>
    <property type="match status" value="1"/>
</dbReference>
<gene>
    <name evidence="9" type="ORF">GCM10009838_59560</name>
</gene>
<evidence type="ECO:0000259" key="8">
    <source>
        <dbReference type="Pfam" id="PF08281"/>
    </source>
</evidence>
<keyword evidence="5" id="KW-0804">Transcription</keyword>
<dbReference type="InterPro" id="IPR013249">
    <property type="entry name" value="RNA_pol_sigma70_r4_t2"/>
</dbReference>
<dbReference type="NCBIfam" id="TIGR02937">
    <property type="entry name" value="sigma70-ECF"/>
    <property type="match status" value="1"/>
</dbReference>
<keyword evidence="4" id="KW-0238">DNA-binding</keyword>
<evidence type="ECO:0000256" key="1">
    <source>
        <dbReference type="ARBA" id="ARBA00010641"/>
    </source>
</evidence>
<dbReference type="EMBL" id="BAAAQM010000041">
    <property type="protein sequence ID" value="GAA1988826.1"/>
    <property type="molecule type" value="Genomic_DNA"/>
</dbReference>
<evidence type="ECO:0000313" key="10">
    <source>
        <dbReference type="Proteomes" id="UP001499854"/>
    </source>
</evidence>
<name>A0ABN2SLX4_9ACTN</name>
<dbReference type="InterPro" id="IPR036388">
    <property type="entry name" value="WH-like_DNA-bd_sf"/>
</dbReference>